<proteinExistence type="inferred from homology"/>
<organism evidence="4 5">
    <name type="scientific">Marinobacterium sediminicola</name>
    <dbReference type="NCBI Taxonomy" id="518898"/>
    <lineage>
        <taxon>Bacteria</taxon>
        <taxon>Pseudomonadati</taxon>
        <taxon>Pseudomonadota</taxon>
        <taxon>Gammaproteobacteria</taxon>
        <taxon>Oceanospirillales</taxon>
        <taxon>Oceanospirillaceae</taxon>
        <taxon>Marinobacterium</taxon>
    </lineage>
</organism>
<name>A0ABY1S125_9GAMM</name>
<dbReference type="RefSeq" id="WP_239039983.1">
    <property type="nucleotide sequence ID" value="NZ_BAAAEY010000004.1"/>
</dbReference>
<dbReference type="PANTHER" id="PTHR43318">
    <property type="entry name" value="UDP-N-ACETYLGLUCOSAMINE 4,6-DEHYDRATASE"/>
    <property type="match status" value="1"/>
</dbReference>
<evidence type="ECO:0000256" key="2">
    <source>
        <dbReference type="SAM" id="Phobius"/>
    </source>
</evidence>
<keyword evidence="2" id="KW-0812">Transmembrane</keyword>
<dbReference type="Proteomes" id="UP001159257">
    <property type="component" value="Unassembled WGS sequence"/>
</dbReference>
<comment type="similarity">
    <text evidence="1">Belongs to the polysaccharide synthase family.</text>
</comment>
<reference evidence="4 5" key="1">
    <citation type="submission" date="2017-05" db="EMBL/GenBank/DDBJ databases">
        <authorList>
            <person name="Varghese N."/>
            <person name="Submissions S."/>
        </authorList>
    </citation>
    <scope>NUCLEOTIDE SEQUENCE [LARGE SCALE GENOMIC DNA]</scope>
    <source>
        <strain evidence="4 5">CGMCC 1.7287</strain>
    </source>
</reference>
<evidence type="ECO:0000256" key="1">
    <source>
        <dbReference type="ARBA" id="ARBA00007430"/>
    </source>
</evidence>
<dbReference type="InterPro" id="IPR051203">
    <property type="entry name" value="Polysaccharide_Synthase-Rel"/>
</dbReference>
<keyword evidence="2" id="KW-1133">Transmembrane helix</keyword>
<gene>
    <name evidence="4" type="ORF">SAMN04487964_10840</name>
</gene>
<dbReference type="EMBL" id="FXWV01000008">
    <property type="protein sequence ID" value="SMR74743.1"/>
    <property type="molecule type" value="Genomic_DNA"/>
</dbReference>
<keyword evidence="2" id="KW-0472">Membrane</keyword>
<sequence length="650" mass="71533">MFSGVIRAFLNASRRQKQVVLILSDLVMLFSACWMALSLRLGEIWLPITQYWIPCLLVPLISVPVMAKMGLYRAVIRYMSHTTLWVSVKAVTISVLIWTAVIMLLQVQVPVPRSVLFIYWFTAVPLVAGSRLYARWLIRHWLSAGRRRYAEAPAVVLFGAGSAGTQLASALSHSVEMSPVAFIDDDPQKQGTEIAGLRVYALDALPDLIERYGVESVLLSISSLSRSERRIMVERIDAYPVSVKVVPGVAELASGEIDVSDIRDVDVVDLLGRDAVEPNEALLSACIGGQVVMVTGAGGSIGSELCRQIIRLQPRALVLFELSEYGLYAIEGELRTQAEALGVQLLPVLGSVQDQAHLEQVMRHYGVNTVYHAAAYKHVPIVEFNMAAGLRNNVLGTLRTAEAAIASGVRNFVLISTDKAVRPTNVMGASKRLAEMVLQALSEREQHAGHPIRFAMVRFGNVLGSSGSVIPLFRRQIEAGGPVTVTHPEITRYFMTIPEAAALVIQAGSMGNSGDVFVLDMGKPVKIVDLAREMIRLAGLRVRDETCPDGDIEIHFTGLRPGEKLYEELLIGGDVKGTDHPMIMRASEEMLSWQQLVPVLEQLEHCTGRWQHEKMRELLLSTVNGYRPESEIVDLLCKEESVDSLVEKAV</sequence>
<evidence type="ECO:0000313" key="5">
    <source>
        <dbReference type="Proteomes" id="UP001159257"/>
    </source>
</evidence>
<keyword evidence="5" id="KW-1185">Reference proteome</keyword>
<evidence type="ECO:0000313" key="4">
    <source>
        <dbReference type="EMBL" id="SMR74743.1"/>
    </source>
</evidence>
<evidence type="ECO:0000259" key="3">
    <source>
        <dbReference type="Pfam" id="PF02719"/>
    </source>
</evidence>
<feature type="transmembrane region" description="Helical" evidence="2">
    <location>
        <begin position="83"/>
        <end position="105"/>
    </location>
</feature>
<dbReference type="InterPro" id="IPR036291">
    <property type="entry name" value="NAD(P)-bd_dom_sf"/>
</dbReference>
<dbReference type="InterPro" id="IPR003869">
    <property type="entry name" value="Polysac_CapD-like"/>
</dbReference>
<dbReference type="CDD" id="cd05237">
    <property type="entry name" value="UDP_invert_4-6DH_SDR_e"/>
    <property type="match status" value="1"/>
</dbReference>
<dbReference type="Pfam" id="PF02719">
    <property type="entry name" value="Polysacc_synt_2"/>
    <property type="match status" value="1"/>
</dbReference>
<dbReference type="Gene3D" id="3.40.50.720">
    <property type="entry name" value="NAD(P)-binding Rossmann-like Domain"/>
    <property type="match status" value="2"/>
</dbReference>
<dbReference type="SUPFAM" id="SSF51735">
    <property type="entry name" value="NAD(P)-binding Rossmann-fold domains"/>
    <property type="match status" value="1"/>
</dbReference>
<dbReference type="PANTHER" id="PTHR43318:SF1">
    <property type="entry name" value="POLYSACCHARIDE BIOSYNTHESIS PROTEIN EPSC-RELATED"/>
    <property type="match status" value="1"/>
</dbReference>
<feature type="transmembrane region" description="Helical" evidence="2">
    <location>
        <begin position="117"/>
        <end position="138"/>
    </location>
</feature>
<comment type="caution">
    <text evidence="4">The sequence shown here is derived from an EMBL/GenBank/DDBJ whole genome shotgun (WGS) entry which is preliminary data.</text>
</comment>
<feature type="transmembrane region" description="Helical" evidence="2">
    <location>
        <begin position="20"/>
        <end position="39"/>
    </location>
</feature>
<protein>
    <submittedName>
        <fullName evidence="4">NDP-sugar epimerase, includes UDP-GlcNAc-inverting 4,6-dehydratase FlaA1 and capsular polysaccharide biosynthesis protein EpsC</fullName>
    </submittedName>
</protein>
<dbReference type="InterPro" id="IPR029063">
    <property type="entry name" value="SAM-dependent_MTases_sf"/>
</dbReference>
<feature type="transmembrane region" description="Helical" evidence="2">
    <location>
        <begin position="51"/>
        <end position="71"/>
    </location>
</feature>
<feature type="domain" description="Polysaccharide biosynthesis protein CapD-like" evidence="3">
    <location>
        <begin position="292"/>
        <end position="587"/>
    </location>
</feature>
<dbReference type="SUPFAM" id="SSF53335">
    <property type="entry name" value="S-adenosyl-L-methionine-dependent methyltransferases"/>
    <property type="match status" value="1"/>
</dbReference>
<accession>A0ABY1S125</accession>
<dbReference type="Pfam" id="PF13727">
    <property type="entry name" value="CoA_binding_3"/>
    <property type="match status" value="1"/>
</dbReference>